<dbReference type="WBParaSite" id="NBR_0001651601-mRNA-1">
    <property type="protein sequence ID" value="NBR_0001651601-mRNA-1"/>
    <property type="gene ID" value="NBR_0001651601"/>
</dbReference>
<dbReference type="InterPro" id="IPR007244">
    <property type="entry name" value="Naa35_N"/>
</dbReference>
<dbReference type="OMA" id="QMEWIVQ"/>
<evidence type="ECO:0000313" key="8">
    <source>
        <dbReference type="Proteomes" id="UP000271162"/>
    </source>
</evidence>
<feature type="domain" description="NAA35-like N-terminal" evidence="5">
    <location>
        <begin position="43"/>
        <end position="171"/>
    </location>
</feature>
<comment type="similarity">
    <text evidence="2">Belongs to the MAK10 family.</text>
</comment>
<evidence type="ECO:0000256" key="2">
    <source>
        <dbReference type="ARBA" id="ARBA00006289"/>
    </source>
</evidence>
<evidence type="ECO:0000256" key="4">
    <source>
        <dbReference type="ARBA" id="ARBA00030494"/>
    </source>
</evidence>
<evidence type="ECO:0000313" key="7">
    <source>
        <dbReference type="EMBL" id="VDL80112.1"/>
    </source>
</evidence>
<dbReference type="GO" id="GO:0031417">
    <property type="term" value="C:NatC complex"/>
    <property type="evidence" value="ECO:0007669"/>
    <property type="project" value="InterPro"/>
</dbReference>
<sequence>MANSELRGLLDRATRKLDLPFDNDVPIDITERFFDDCSRLSLGEVVRYDSFSLGEAMSAVELMDEKMDIGMKKVTRKMGLDESLARGLYESTLGEQLITYDATLCAFVTWLEGSCIGQTLWTNVLLTDPERVSFEEHPVFACLSHGFYHIVMLVKSIIQNASVYEEEDFNPHLPFPCSSRYSLHEVVQLLKDVELDLVKSSEDPARSEDKTKLLTLSSRIAFMRLFLVVISYLVPPRRTECIDSDPTQLPSLDAVGFTDFTGDFSWLVAFEPELNRRYLPSTFPRKIEILPREKALPHLHRISCKIQFMATQVLNNLADSGTLVEFMKWFSFDDSCVLTRSILQMVVYPLDDNVLGTQPTALLVERSLKNTVLPLALIPHTPLYDNEECRKVVEDFTMNMTRVMLSLYQNFGFNLARQRDKLVVILEEMNELHEDACRADSVCREILKDLHNKYNPFVTFVFTQTLALVVYHIELSFRLDLFAPFEFTYIYWFYGEVVGRWYMTSIEKTREIMKDTLKKELELHDQGRKNKKKARPRLQHEEHFRIRSAIWQDQLILRYGHSAMADATFHMAAALIKMGQIRVPMWDADSERLRFEHRMAFLSSVELIDGDIAVPLQRAIDTFELARNQFEKLSDRPEFTMHIKPLILVCRTNVVVARLLLAGNVQDRRVVWQFLPDSPMFPVLKLVAGK</sequence>
<evidence type="ECO:0000259" key="5">
    <source>
        <dbReference type="Pfam" id="PF04112"/>
    </source>
</evidence>
<accession>A0A0N4YI03</accession>
<dbReference type="STRING" id="27835.A0A0N4YI03"/>
<protein>
    <recommendedName>
        <fullName evidence="4">Protein MAK10 homolog</fullName>
    </recommendedName>
</protein>
<gene>
    <name evidence="7" type="ORF">NBR_LOCUS16517</name>
</gene>
<evidence type="ECO:0000256" key="1">
    <source>
        <dbReference type="ARBA" id="ARBA00004496"/>
    </source>
</evidence>
<evidence type="ECO:0000259" key="6">
    <source>
        <dbReference type="Pfam" id="PF25789"/>
    </source>
</evidence>
<keyword evidence="8" id="KW-1185">Reference proteome</keyword>
<name>A0A0N4YI03_NIPBR</name>
<feature type="domain" description="NAA35-like TPR repeats" evidence="6">
    <location>
        <begin position="320"/>
        <end position="606"/>
    </location>
</feature>
<dbReference type="Pfam" id="PF25789">
    <property type="entry name" value="TPR_NAA35"/>
    <property type="match status" value="1"/>
</dbReference>
<keyword evidence="3" id="KW-0963">Cytoplasm</keyword>
<proteinExistence type="inferred from homology"/>
<organism evidence="9">
    <name type="scientific">Nippostrongylus brasiliensis</name>
    <name type="common">Rat hookworm</name>
    <dbReference type="NCBI Taxonomy" id="27835"/>
    <lineage>
        <taxon>Eukaryota</taxon>
        <taxon>Metazoa</taxon>
        <taxon>Ecdysozoa</taxon>
        <taxon>Nematoda</taxon>
        <taxon>Chromadorea</taxon>
        <taxon>Rhabditida</taxon>
        <taxon>Rhabditina</taxon>
        <taxon>Rhabditomorpha</taxon>
        <taxon>Strongyloidea</taxon>
        <taxon>Heligmosomidae</taxon>
        <taxon>Nippostrongylus</taxon>
    </lineage>
</organism>
<dbReference type="InterPro" id="IPR057982">
    <property type="entry name" value="TPR_NAA35"/>
</dbReference>
<dbReference type="EMBL" id="UYSL01022242">
    <property type="protein sequence ID" value="VDL80112.1"/>
    <property type="molecule type" value="Genomic_DNA"/>
</dbReference>
<evidence type="ECO:0000313" key="9">
    <source>
        <dbReference type="WBParaSite" id="NBR_0001651601-mRNA-1"/>
    </source>
</evidence>
<comment type="subcellular location">
    <subcellularLocation>
        <location evidence="1">Cytoplasm</location>
    </subcellularLocation>
</comment>
<dbReference type="PANTHER" id="PTHR21373">
    <property type="entry name" value="GLUCOSE REPRESSIBLE PROTEIN MAK10"/>
    <property type="match status" value="1"/>
</dbReference>
<reference evidence="9" key="1">
    <citation type="submission" date="2017-02" db="UniProtKB">
        <authorList>
            <consortium name="WormBaseParasite"/>
        </authorList>
    </citation>
    <scope>IDENTIFICATION</scope>
</reference>
<dbReference type="Pfam" id="PF04112">
    <property type="entry name" value="Mak10"/>
    <property type="match status" value="1"/>
</dbReference>
<dbReference type="InterPro" id="IPR057983">
    <property type="entry name" value="NAA35-like_N"/>
</dbReference>
<dbReference type="Proteomes" id="UP000271162">
    <property type="component" value="Unassembled WGS sequence"/>
</dbReference>
<evidence type="ECO:0000256" key="3">
    <source>
        <dbReference type="ARBA" id="ARBA00022490"/>
    </source>
</evidence>
<reference evidence="7 8" key="2">
    <citation type="submission" date="2018-11" db="EMBL/GenBank/DDBJ databases">
        <authorList>
            <consortium name="Pathogen Informatics"/>
        </authorList>
    </citation>
    <scope>NUCLEOTIDE SEQUENCE [LARGE SCALE GENOMIC DNA]</scope>
</reference>
<dbReference type="AlphaFoldDB" id="A0A0N4YI03"/>
<dbReference type="PANTHER" id="PTHR21373:SF0">
    <property type="entry name" value="N-ALPHA-ACETYLTRANSFERASE 35, NATC AUXILIARY SUBUNIT"/>
    <property type="match status" value="1"/>
</dbReference>